<feature type="compositionally biased region" description="Basic and acidic residues" evidence="1">
    <location>
        <begin position="1"/>
        <end position="18"/>
    </location>
</feature>
<keyword evidence="3" id="KW-1185">Reference proteome</keyword>
<organism evidence="2 3">
    <name type="scientific">Streptomyces variabilis</name>
    <dbReference type="NCBI Taxonomy" id="67372"/>
    <lineage>
        <taxon>Bacteria</taxon>
        <taxon>Bacillati</taxon>
        <taxon>Actinomycetota</taxon>
        <taxon>Actinomycetes</taxon>
        <taxon>Kitasatosporales</taxon>
        <taxon>Streptomycetaceae</taxon>
        <taxon>Streptomyces</taxon>
        <taxon>Streptomyces griseoincarnatus group</taxon>
    </lineage>
</organism>
<dbReference type="EMBL" id="BMTZ01000021">
    <property type="protein sequence ID" value="GGT72240.1"/>
    <property type="molecule type" value="Genomic_DNA"/>
</dbReference>
<accession>A0ABQ2U5S9</accession>
<name>A0ABQ2U5S9_9ACTN</name>
<evidence type="ECO:0000313" key="3">
    <source>
        <dbReference type="Proteomes" id="UP000629911"/>
    </source>
</evidence>
<dbReference type="Proteomes" id="UP000629911">
    <property type="component" value="Unassembled WGS sequence"/>
</dbReference>
<feature type="compositionally biased region" description="Basic and acidic residues" evidence="1">
    <location>
        <begin position="25"/>
        <end position="34"/>
    </location>
</feature>
<evidence type="ECO:0000313" key="2">
    <source>
        <dbReference type="EMBL" id="GGT72240.1"/>
    </source>
</evidence>
<feature type="region of interest" description="Disordered" evidence="1">
    <location>
        <begin position="1"/>
        <end position="99"/>
    </location>
</feature>
<comment type="caution">
    <text evidence="2">The sequence shown here is derived from an EMBL/GenBank/DDBJ whole genome shotgun (WGS) entry which is preliminary data.</text>
</comment>
<gene>
    <name evidence="2" type="ORF">GCM10010287_53470</name>
</gene>
<reference evidence="3" key="1">
    <citation type="journal article" date="2019" name="Int. J. Syst. Evol. Microbiol.">
        <title>The Global Catalogue of Microorganisms (GCM) 10K type strain sequencing project: providing services to taxonomists for standard genome sequencing and annotation.</title>
        <authorList>
            <consortium name="The Broad Institute Genomics Platform"/>
            <consortium name="The Broad Institute Genome Sequencing Center for Infectious Disease"/>
            <person name="Wu L."/>
            <person name="Ma J."/>
        </authorList>
    </citation>
    <scope>NUCLEOTIDE SEQUENCE [LARGE SCALE GENOMIC DNA]</scope>
    <source>
        <strain evidence="3">JCM 4422</strain>
    </source>
</reference>
<protein>
    <submittedName>
        <fullName evidence="2">Uncharacterized protein</fullName>
    </submittedName>
</protein>
<proteinExistence type="predicted"/>
<sequence length="122" mass="13027">MGPDQRERESGDHGEGARAHGTGDTGRRNGDRLAIRSFRRRRRRERGTGEPGGRPQRGVPRGDVRGITGNSKAPVRPVARGGRGHGRTGAFACPAPDGPRAVRLDQAGLAGSLIRPDPNERP</sequence>
<evidence type="ECO:0000256" key="1">
    <source>
        <dbReference type="SAM" id="MobiDB-lite"/>
    </source>
</evidence>